<dbReference type="OrthoDB" id="6852572at2759"/>
<accession>A0A8S0Z5I2</accession>
<sequence length="87" mass="9781">MDESHGFCSLLFDIFRRSSPKKQAATLNDNNFSHILPVVVHAFSFWRRETSISLAINRSTHYFTYTKHSTSMMISSSASSTSTGSSQ</sequence>
<comment type="caution">
    <text evidence="1">The sequence shown here is derived from an EMBL/GenBank/DDBJ whole genome shotgun (WGS) entry which is preliminary data.</text>
</comment>
<proteinExistence type="predicted"/>
<protein>
    <submittedName>
        <fullName evidence="1">Uncharacterized protein</fullName>
    </submittedName>
</protein>
<organism evidence="1 2">
    <name type="scientific">Arctia plantaginis</name>
    <name type="common">Wood tiger moth</name>
    <name type="synonym">Phalaena plantaginis</name>
    <dbReference type="NCBI Taxonomy" id="874455"/>
    <lineage>
        <taxon>Eukaryota</taxon>
        <taxon>Metazoa</taxon>
        <taxon>Ecdysozoa</taxon>
        <taxon>Arthropoda</taxon>
        <taxon>Hexapoda</taxon>
        <taxon>Insecta</taxon>
        <taxon>Pterygota</taxon>
        <taxon>Neoptera</taxon>
        <taxon>Endopterygota</taxon>
        <taxon>Lepidoptera</taxon>
        <taxon>Glossata</taxon>
        <taxon>Ditrysia</taxon>
        <taxon>Noctuoidea</taxon>
        <taxon>Erebidae</taxon>
        <taxon>Arctiinae</taxon>
        <taxon>Arctia</taxon>
    </lineage>
</organism>
<dbReference type="EMBL" id="CADEBD010000276">
    <property type="protein sequence ID" value="CAB3227356.1"/>
    <property type="molecule type" value="Genomic_DNA"/>
</dbReference>
<evidence type="ECO:0000313" key="1">
    <source>
        <dbReference type="EMBL" id="CAB3227356.1"/>
    </source>
</evidence>
<evidence type="ECO:0000313" key="2">
    <source>
        <dbReference type="Proteomes" id="UP000494256"/>
    </source>
</evidence>
<reference evidence="1 2" key="1">
    <citation type="submission" date="2020-04" db="EMBL/GenBank/DDBJ databases">
        <authorList>
            <person name="Wallbank WR R."/>
            <person name="Pardo Diaz C."/>
            <person name="Kozak K."/>
            <person name="Martin S."/>
            <person name="Jiggins C."/>
            <person name="Moest M."/>
            <person name="Warren A I."/>
            <person name="Byers J.R.P. K."/>
            <person name="Montejo-Kovacevich G."/>
            <person name="Yen C E."/>
        </authorList>
    </citation>
    <scope>NUCLEOTIDE SEQUENCE [LARGE SCALE GENOMIC DNA]</scope>
</reference>
<dbReference type="Proteomes" id="UP000494256">
    <property type="component" value="Unassembled WGS sequence"/>
</dbReference>
<dbReference type="AlphaFoldDB" id="A0A8S0Z5I2"/>
<name>A0A8S0Z5I2_ARCPL</name>
<gene>
    <name evidence="1" type="ORF">APLA_LOCUS2982</name>
</gene>